<dbReference type="PROSITE" id="PS00383">
    <property type="entry name" value="TYR_PHOSPHATASE_1"/>
    <property type="match status" value="1"/>
</dbReference>
<dbReference type="PROSITE" id="PS50056">
    <property type="entry name" value="TYR_PHOSPHATASE_2"/>
    <property type="match status" value="1"/>
</dbReference>
<protein>
    <submittedName>
        <fullName evidence="2">Phosphatase</fullName>
    </submittedName>
</protein>
<evidence type="ECO:0000313" key="2">
    <source>
        <dbReference type="EMBL" id="MPQ44645.1"/>
    </source>
</evidence>
<evidence type="ECO:0000259" key="1">
    <source>
        <dbReference type="PROSITE" id="PS50056"/>
    </source>
</evidence>
<dbReference type="Pfam" id="PF14566">
    <property type="entry name" value="PTPlike_phytase"/>
    <property type="match status" value="1"/>
</dbReference>
<accession>A0A6I1MMM5</accession>
<name>A0A6I1MMM5_9CLOT</name>
<dbReference type="EMBL" id="WHJC01000267">
    <property type="protein sequence ID" value="MPQ44645.1"/>
    <property type="molecule type" value="Genomic_DNA"/>
</dbReference>
<dbReference type="OrthoDB" id="21920at2"/>
<proteinExistence type="predicted"/>
<feature type="domain" description="Tyrosine specific protein phosphatases" evidence="1">
    <location>
        <begin position="195"/>
        <end position="243"/>
    </location>
</feature>
<dbReference type="AlphaFoldDB" id="A0A6I1MMM5"/>
<dbReference type="SMART" id="SM01301">
    <property type="entry name" value="PTPlike_phytase"/>
    <property type="match status" value="1"/>
</dbReference>
<dbReference type="InterPro" id="IPR029021">
    <property type="entry name" value="Prot-tyrosine_phosphatase-like"/>
</dbReference>
<keyword evidence="3" id="KW-1185">Reference proteome</keyword>
<gene>
    <name evidence="2" type="ORF">GBZ86_12950</name>
</gene>
<reference evidence="2 3" key="1">
    <citation type="submission" date="2019-10" db="EMBL/GenBank/DDBJ databases">
        <title>The Genome Sequence of Clostridium tarantellae Isolated from Fish Brain.</title>
        <authorList>
            <person name="Bano L."/>
            <person name="Kiel M."/>
            <person name="Sales G."/>
            <person name="Doxey A.C."/>
            <person name="Mansfield M.J."/>
            <person name="Schiavone M."/>
            <person name="Rossetto O."/>
            <person name="Pirazzini M."/>
            <person name="Dobrindt U."/>
            <person name="Montecucco C."/>
        </authorList>
    </citation>
    <scope>NUCLEOTIDE SEQUENCE [LARGE SCALE GENOMIC DNA]</scope>
    <source>
        <strain evidence="2 3">DSM 3997</strain>
    </source>
</reference>
<dbReference type="InterPro" id="IPR016130">
    <property type="entry name" value="Tyr_Pase_AS"/>
</dbReference>
<evidence type="ECO:0000313" key="3">
    <source>
        <dbReference type="Proteomes" id="UP000430345"/>
    </source>
</evidence>
<comment type="caution">
    <text evidence="2">The sequence shown here is derived from an EMBL/GenBank/DDBJ whole genome shotgun (WGS) entry which is preliminary data.</text>
</comment>
<dbReference type="Proteomes" id="UP000430345">
    <property type="component" value="Unassembled WGS sequence"/>
</dbReference>
<dbReference type="SUPFAM" id="SSF52799">
    <property type="entry name" value="(Phosphotyrosine protein) phosphatases II"/>
    <property type="match status" value="1"/>
</dbReference>
<organism evidence="2 3">
    <name type="scientific">Clostridium tarantellae</name>
    <dbReference type="NCBI Taxonomy" id="39493"/>
    <lineage>
        <taxon>Bacteria</taxon>
        <taxon>Bacillati</taxon>
        <taxon>Bacillota</taxon>
        <taxon>Clostridia</taxon>
        <taxon>Eubacteriales</taxon>
        <taxon>Clostridiaceae</taxon>
        <taxon>Clostridium</taxon>
    </lineage>
</organism>
<sequence>MKKFNKILFTYLLLFTFLFPVKVNAKIFNLANNTLSISDKDISISLEGKDKCEYPKNFRIIEGLNMSGSAQFTPSQLLHIKDKINSTNLYVVDLRQESHGFINNKAINFYTKNKKKHGVINKDLSSEQTLSAEKKLLETIKPNSDLTIYKKSGKVDEVLKVETVLSEQELTKKHNIKYKRLAIRDGHTPELATIDEFVEFIKTLPKDAHLHFHCKHGKGRTTSFMALFQMMNNKENLSIADILNQQLDEGGIDLKEKTSRKELLEQFYKYVKENKTNNYTTPFSKWVKST</sequence>
<dbReference type="RefSeq" id="WP_152891284.1">
    <property type="nucleotide sequence ID" value="NZ_WHJC01000267.1"/>
</dbReference>
<dbReference type="Gene3D" id="3.90.190.10">
    <property type="entry name" value="Protein tyrosine phosphatase superfamily"/>
    <property type="match status" value="1"/>
</dbReference>
<dbReference type="InterPro" id="IPR000387">
    <property type="entry name" value="Tyr_Pase_dom"/>
</dbReference>